<dbReference type="Gene3D" id="1.25.40.20">
    <property type="entry name" value="Ankyrin repeat-containing domain"/>
    <property type="match status" value="1"/>
</dbReference>
<reference evidence="3 4" key="1">
    <citation type="submission" date="2017-06" db="EMBL/GenBank/DDBJ databases">
        <title>Ant-infecting Ophiocordyceps genomes reveal a high diversity of potential behavioral manipulation genes and a possible major role for enterotoxins.</title>
        <authorList>
            <person name="De Bekker C."/>
            <person name="Evans H.C."/>
            <person name="Brachmann A."/>
            <person name="Hughes D.P."/>
        </authorList>
    </citation>
    <scope>NUCLEOTIDE SEQUENCE [LARGE SCALE GENOMIC DNA]</scope>
    <source>
        <strain evidence="3 4">Map16</strain>
    </source>
</reference>
<keyword evidence="1" id="KW-0040">ANK repeat</keyword>
<evidence type="ECO:0000256" key="1">
    <source>
        <dbReference type="PROSITE-ProRule" id="PRU00023"/>
    </source>
</evidence>
<evidence type="ECO:0000313" key="3">
    <source>
        <dbReference type="EMBL" id="PHH72636.1"/>
    </source>
</evidence>
<dbReference type="Proteomes" id="UP000226431">
    <property type="component" value="Unassembled WGS sequence"/>
</dbReference>
<dbReference type="EMBL" id="NJES01000404">
    <property type="protein sequence ID" value="PHH72636.1"/>
    <property type="molecule type" value="Genomic_DNA"/>
</dbReference>
<sequence length="398" mass="44399">MSFYQQQLLLSTTTALPGKPSKSLGADARLRNKTGFTPLELAIIKGHTKVAKLLIGSWVPKPKFVIHPVGDQEFKLQLGQVLRSCEGIDLMASKLRGPVDTFLKNIMFQINHGKDKTVEEAEEKELVSSRAISGFEISSTKFEDGSQGESSKMLGEIVEKTCFVLRKSEGHDLDMVKVGFFQHLALKNLLNDILPRIRYQVKGSGSPEQKPRKSFFGSTGKAQKTSLESQKVLYVVTAIMIARQVTSSKKEQGKLSQEKSAESSLGKSENASREAPDYRDEEISQEKDKENPEENLKEGDEETTKEEEAIKGEAKEEDGKHVKDDAEDGIEDNAMKKGLGEAKEEFDQEEVKEGVDQGKVKREEAKRAIEDTKEAAYIVAVQLSKIRRGWLEDWNFGS</sequence>
<feature type="region of interest" description="Disordered" evidence="2">
    <location>
        <begin position="246"/>
        <end position="358"/>
    </location>
</feature>
<feature type="compositionally biased region" description="Basic and acidic residues" evidence="2">
    <location>
        <begin position="270"/>
        <end position="298"/>
    </location>
</feature>
<keyword evidence="4" id="KW-1185">Reference proteome</keyword>
<dbReference type="PROSITE" id="PS50297">
    <property type="entry name" value="ANK_REP_REGION"/>
    <property type="match status" value="1"/>
</dbReference>
<dbReference type="InterPro" id="IPR036770">
    <property type="entry name" value="Ankyrin_rpt-contain_sf"/>
</dbReference>
<evidence type="ECO:0000256" key="2">
    <source>
        <dbReference type="SAM" id="MobiDB-lite"/>
    </source>
</evidence>
<name>A0A2C5YY01_9HYPO</name>
<evidence type="ECO:0000313" key="4">
    <source>
        <dbReference type="Proteomes" id="UP000226431"/>
    </source>
</evidence>
<dbReference type="InterPro" id="IPR002110">
    <property type="entry name" value="Ankyrin_rpt"/>
</dbReference>
<accession>A0A2C5YY01</accession>
<proteinExistence type="predicted"/>
<feature type="region of interest" description="Disordered" evidence="2">
    <location>
        <begin position="202"/>
        <end position="221"/>
    </location>
</feature>
<protein>
    <submittedName>
        <fullName evidence="3">Uncharacterized protein</fullName>
    </submittedName>
</protein>
<dbReference type="AlphaFoldDB" id="A0A2C5YY01"/>
<dbReference type="SUPFAM" id="SSF48403">
    <property type="entry name" value="Ankyrin repeat"/>
    <property type="match status" value="1"/>
</dbReference>
<feature type="compositionally biased region" description="Basic and acidic residues" evidence="2">
    <location>
        <begin position="333"/>
        <end position="358"/>
    </location>
</feature>
<feature type="repeat" description="ANK" evidence="1">
    <location>
        <begin position="34"/>
        <end position="55"/>
    </location>
</feature>
<comment type="caution">
    <text evidence="3">The sequence shown here is derived from an EMBL/GenBank/DDBJ whole genome shotgun (WGS) entry which is preliminary data.</text>
</comment>
<dbReference type="PROSITE" id="PS50088">
    <property type="entry name" value="ANK_REPEAT"/>
    <property type="match status" value="1"/>
</dbReference>
<gene>
    <name evidence="3" type="ORF">CDD80_4398</name>
</gene>
<feature type="compositionally biased region" description="Basic and acidic residues" evidence="2">
    <location>
        <begin position="248"/>
        <end position="261"/>
    </location>
</feature>
<feature type="compositionally biased region" description="Basic and acidic residues" evidence="2">
    <location>
        <begin position="306"/>
        <end position="324"/>
    </location>
</feature>
<organism evidence="3 4">
    <name type="scientific">Ophiocordyceps camponoti-rufipedis</name>
    <dbReference type="NCBI Taxonomy" id="2004952"/>
    <lineage>
        <taxon>Eukaryota</taxon>
        <taxon>Fungi</taxon>
        <taxon>Dikarya</taxon>
        <taxon>Ascomycota</taxon>
        <taxon>Pezizomycotina</taxon>
        <taxon>Sordariomycetes</taxon>
        <taxon>Hypocreomycetidae</taxon>
        <taxon>Hypocreales</taxon>
        <taxon>Ophiocordycipitaceae</taxon>
        <taxon>Ophiocordyceps</taxon>
    </lineage>
</organism>